<keyword evidence="4" id="KW-1185">Reference proteome</keyword>
<dbReference type="PANTHER" id="PTHR11786:SF0">
    <property type="entry name" value="ARYLAMINE N-ACETYLTRANSFERASE 4-RELATED"/>
    <property type="match status" value="1"/>
</dbReference>
<comment type="similarity">
    <text evidence="1 2">Belongs to the arylamine N-acetyltransferase family.</text>
</comment>
<accession>B3E5F6</accession>
<sequence>MDIERFLKRIGITSLPDSPHSRLREIHRAMTQSVPFENLAILEGREIDLAPTALFVKVVEQGRGGYCFELNALLAEVCESLGYKVERLLGRVWSSGAPSPPLTHMALRVMVDHQYYLCDAGFGGGTLRDPLPWNFYAAVNQTPDSYRLEETDNQEVMLSRFTGSRWKNLYSVLPCPVQPQDFIPANHYTSTHPDSFFTQAPVAALTTAEGRITLRGRLFRRVEGTDECERELATFEDFINVLHVDFGLTGLNGALLERRLSGLFGKE</sequence>
<dbReference type="GO" id="GO:0016407">
    <property type="term" value="F:acetyltransferase activity"/>
    <property type="evidence" value="ECO:0007669"/>
    <property type="project" value="InterPro"/>
</dbReference>
<dbReference type="RefSeq" id="WP_012468979.1">
    <property type="nucleotide sequence ID" value="NC_010814.1"/>
</dbReference>
<dbReference type="AlphaFoldDB" id="B3E5F6"/>
<dbReference type="Gene3D" id="3.30.2140.10">
    <property type="entry name" value="Arylamine N-acetyltransferase"/>
    <property type="match status" value="1"/>
</dbReference>
<dbReference type="Proteomes" id="UP000002420">
    <property type="component" value="Chromosome"/>
</dbReference>
<dbReference type="Pfam" id="PF00797">
    <property type="entry name" value="Acetyltransf_2"/>
    <property type="match status" value="1"/>
</dbReference>
<dbReference type="InterPro" id="IPR038765">
    <property type="entry name" value="Papain-like_cys_pep_sf"/>
</dbReference>
<dbReference type="OrthoDB" id="7181050at2"/>
<evidence type="ECO:0000256" key="1">
    <source>
        <dbReference type="ARBA" id="ARBA00006547"/>
    </source>
</evidence>
<dbReference type="EMBL" id="CP001089">
    <property type="protein sequence ID" value="ACD94627.1"/>
    <property type="molecule type" value="Genomic_DNA"/>
</dbReference>
<dbReference type="eggNOG" id="COG2162">
    <property type="taxonomic scope" value="Bacteria"/>
</dbReference>
<gene>
    <name evidence="3" type="ordered locus">Glov_0904</name>
</gene>
<dbReference type="InterPro" id="IPR001447">
    <property type="entry name" value="Arylamine_N-AcTrfase"/>
</dbReference>
<evidence type="ECO:0000313" key="3">
    <source>
        <dbReference type="EMBL" id="ACD94627.1"/>
    </source>
</evidence>
<dbReference type="Gene3D" id="2.40.128.150">
    <property type="entry name" value="Cysteine proteinases"/>
    <property type="match status" value="1"/>
</dbReference>
<proteinExistence type="inferred from homology"/>
<evidence type="ECO:0000313" key="4">
    <source>
        <dbReference type="Proteomes" id="UP000002420"/>
    </source>
</evidence>
<keyword evidence="3" id="KW-0808">Transferase</keyword>
<dbReference type="STRING" id="398767.Glov_0904"/>
<organism evidence="3 4">
    <name type="scientific">Trichlorobacter lovleyi (strain ATCC BAA-1151 / DSM 17278 / SZ)</name>
    <name type="common">Geobacter lovleyi</name>
    <dbReference type="NCBI Taxonomy" id="398767"/>
    <lineage>
        <taxon>Bacteria</taxon>
        <taxon>Pseudomonadati</taxon>
        <taxon>Thermodesulfobacteriota</taxon>
        <taxon>Desulfuromonadia</taxon>
        <taxon>Geobacterales</taxon>
        <taxon>Geobacteraceae</taxon>
        <taxon>Trichlorobacter</taxon>
    </lineage>
</organism>
<name>B3E5F6_TRIL1</name>
<dbReference type="PANTHER" id="PTHR11786">
    <property type="entry name" value="N-HYDROXYARYLAMINE O-ACETYLTRANSFERASE"/>
    <property type="match status" value="1"/>
</dbReference>
<dbReference type="HOGENOM" id="CLU_049918_1_1_7"/>
<dbReference type="PRINTS" id="PR01543">
    <property type="entry name" value="ANATRNSFRASE"/>
</dbReference>
<protein>
    <submittedName>
        <fullName evidence="3">N-acetyltransferase</fullName>
    </submittedName>
</protein>
<dbReference type="SUPFAM" id="SSF54001">
    <property type="entry name" value="Cysteine proteinases"/>
    <property type="match status" value="1"/>
</dbReference>
<reference evidence="3 4" key="1">
    <citation type="submission" date="2008-05" db="EMBL/GenBank/DDBJ databases">
        <title>Complete sequence of chromosome of Geobacter lovleyi SZ.</title>
        <authorList>
            <consortium name="US DOE Joint Genome Institute"/>
            <person name="Lucas S."/>
            <person name="Copeland A."/>
            <person name="Lapidus A."/>
            <person name="Glavina del Rio T."/>
            <person name="Dalin E."/>
            <person name="Tice H."/>
            <person name="Bruce D."/>
            <person name="Goodwin L."/>
            <person name="Pitluck S."/>
            <person name="Chertkov O."/>
            <person name="Meincke L."/>
            <person name="Brettin T."/>
            <person name="Detter J.C."/>
            <person name="Han C."/>
            <person name="Tapia R."/>
            <person name="Kuske C.R."/>
            <person name="Schmutz J."/>
            <person name="Larimer F."/>
            <person name="Land M."/>
            <person name="Hauser L."/>
            <person name="Kyrpides N."/>
            <person name="Mikhailova N."/>
            <person name="Sung Y."/>
            <person name="Fletcher K.E."/>
            <person name="Ritalahti K.M."/>
            <person name="Loeffler F.E."/>
            <person name="Richardson P."/>
        </authorList>
    </citation>
    <scope>NUCLEOTIDE SEQUENCE [LARGE SCALE GENOMIC DNA]</scope>
    <source>
        <strain evidence="4">ATCC BAA-1151 / DSM 17278 / SZ</strain>
    </source>
</reference>
<dbReference type="KEGG" id="glo:Glov_0904"/>
<evidence type="ECO:0000256" key="2">
    <source>
        <dbReference type="RuleBase" id="RU003452"/>
    </source>
</evidence>